<dbReference type="Pfam" id="PF12833">
    <property type="entry name" value="HTH_18"/>
    <property type="match status" value="1"/>
</dbReference>
<protein>
    <submittedName>
        <fullName evidence="5">AraC-type DNA-binding protein</fullName>
    </submittedName>
</protein>
<dbReference type="GO" id="GO:0043565">
    <property type="term" value="F:sequence-specific DNA binding"/>
    <property type="evidence" value="ECO:0007669"/>
    <property type="project" value="InterPro"/>
</dbReference>
<dbReference type="PROSITE" id="PS00041">
    <property type="entry name" value="HTH_ARAC_FAMILY_1"/>
    <property type="match status" value="1"/>
</dbReference>
<evidence type="ECO:0000256" key="1">
    <source>
        <dbReference type="ARBA" id="ARBA00023015"/>
    </source>
</evidence>
<organism evidence="5 6">
    <name type="scientific">Filimonas lacunae</name>
    <dbReference type="NCBI Taxonomy" id="477680"/>
    <lineage>
        <taxon>Bacteria</taxon>
        <taxon>Pseudomonadati</taxon>
        <taxon>Bacteroidota</taxon>
        <taxon>Chitinophagia</taxon>
        <taxon>Chitinophagales</taxon>
        <taxon>Chitinophagaceae</taxon>
        <taxon>Filimonas</taxon>
    </lineage>
</organism>
<accession>A0A173M997</accession>
<dbReference type="InterPro" id="IPR018060">
    <property type="entry name" value="HTH_AraC"/>
</dbReference>
<dbReference type="KEGG" id="fln:FLA_0027"/>
<dbReference type="STRING" id="477680.SAMN05421788_104215"/>
<reference evidence="6" key="1">
    <citation type="submission" date="2017-01" db="EMBL/GenBank/DDBJ databases">
        <authorList>
            <person name="Varghese N."/>
            <person name="Submissions S."/>
        </authorList>
    </citation>
    <scope>NUCLEOTIDE SEQUENCE [LARGE SCALE GENOMIC DNA]</scope>
    <source>
        <strain evidence="6">DSM 21054</strain>
    </source>
</reference>
<name>A0A173M997_9BACT</name>
<dbReference type="PANTHER" id="PTHR47893">
    <property type="entry name" value="REGULATORY PROTEIN PCHR"/>
    <property type="match status" value="1"/>
</dbReference>
<dbReference type="RefSeq" id="WP_076379561.1">
    <property type="nucleotide sequence ID" value="NZ_AP017422.1"/>
</dbReference>
<keyword evidence="1" id="KW-0805">Transcription regulation</keyword>
<keyword evidence="6" id="KW-1185">Reference proteome</keyword>
<evidence type="ECO:0000259" key="4">
    <source>
        <dbReference type="PROSITE" id="PS01124"/>
    </source>
</evidence>
<dbReference type="AlphaFoldDB" id="A0A173M997"/>
<evidence type="ECO:0000256" key="3">
    <source>
        <dbReference type="ARBA" id="ARBA00023163"/>
    </source>
</evidence>
<dbReference type="InterPro" id="IPR018062">
    <property type="entry name" value="HTH_AraC-typ_CS"/>
</dbReference>
<evidence type="ECO:0000313" key="5">
    <source>
        <dbReference type="EMBL" id="SIT16056.1"/>
    </source>
</evidence>
<keyword evidence="3" id="KW-0804">Transcription</keyword>
<evidence type="ECO:0000313" key="6">
    <source>
        <dbReference type="Proteomes" id="UP000186917"/>
    </source>
</evidence>
<evidence type="ECO:0000256" key="2">
    <source>
        <dbReference type="ARBA" id="ARBA00023125"/>
    </source>
</evidence>
<dbReference type="Proteomes" id="UP000186917">
    <property type="component" value="Unassembled WGS sequence"/>
</dbReference>
<dbReference type="SMART" id="SM00342">
    <property type="entry name" value="HTH_ARAC"/>
    <property type="match status" value="1"/>
</dbReference>
<dbReference type="SUPFAM" id="SSF46689">
    <property type="entry name" value="Homeodomain-like"/>
    <property type="match status" value="1"/>
</dbReference>
<dbReference type="GO" id="GO:0003700">
    <property type="term" value="F:DNA-binding transcription factor activity"/>
    <property type="evidence" value="ECO:0007669"/>
    <property type="project" value="InterPro"/>
</dbReference>
<dbReference type="PANTHER" id="PTHR47893:SF1">
    <property type="entry name" value="REGULATORY PROTEIN PCHR"/>
    <property type="match status" value="1"/>
</dbReference>
<keyword evidence="2 5" id="KW-0238">DNA-binding</keyword>
<dbReference type="InterPro" id="IPR009057">
    <property type="entry name" value="Homeodomain-like_sf"/>
</dbReference>
<proteinExistence type="predicted"/>
<dbReference type="InterPro" id="IPR053142">
    <property type="entry name" value="PchR_regulatory_protein"/>
</dbReference>
<sequence length="327" mass="37571">MLIEFVTQPQFNFLTAFAEALKVPVVNNELHIPSFLGEGFVRRIDLNDDFRLLIHRYQLNQELILKRIGSKEPASFISVIFYNNEEPVSLITDSEKPRSFSRYNDMAIQIASNNLDTLITFPANTEIYFTVIGLSATRLKGLLELNRPDYLIDTIVNPKESFLFYESMGTETQMTLKQLSEPRAENGLAGFYYRLKAETLLYNVFNQLHNRQSTRHSPVNKADSEKLSIIRKAILSDLSQPPSLPDLAKLGGLSETKMKDLFRQVFGDSIYNYYQTARMEEAAYLLRHKNYSVSEAGYQLGFSNLSHFTRLFERHHQQKPKKYAAGG</sequence>
<dbReference type="OrthoDB" id="1156172at2"/>
<feature type="domain" description="HTH araC/xylS-type" evidence="4">
    <location>
        <begin position="228"/>
        <end position="326"/>
    </location>
</feature>
<dbReference type="PROSITE" id="PS01124">
    <property type="entry name" value="HTH_ARAC_FAMILY_2"/>
    <property type="match status" value="1"/>
</dbReference>
<dbReference type="Gene3D" id="1.10.10.60">
    <property type="entry name" value="Homeodomain-like"/>
    <property type="match status" value="2"/>
</dbReference>
<gene>
    <name evidence="5" type="ORF">SAMN05421788_104215</name>
</gene>
<dbReference type="EMBL" id="FTOR01000004">
    <property type="protein sequence ID" value="SIT16056.1"/>
    <property type="molecule type" value="Genomic_DNA"/>
</dbReference>